<keyword evidence="3" id="KW-0132">Cell division</keyword>
<gene>
    <name evidence="3" type="primary">zapE</name>
    <name evidence="3" type="ORF">ANPL_01130</name>
</gene>
<dbReference type="GO" id="GO:0005524">
    <property type="term" value="F:ATP binding"/>
    <property type="evidence" value="ECO:0007669"/>
    <property type="project" value="UniProtKB-KW"/>
</dbReference>
<dbReference type="Gene3D" id="3.40.50.300">
    <property type="entry name" value="P-loop containing nucleotide triphosphate hydrolases"/>
    <property type="match status" value="1"/>
</dbReference>
<dbReference type="EMBL" id="CP046391">
    <property type="protein sequence ID" value="QJC27337.1"/>
    <property type="molecule type" value="Genomic_DNA"/>
</dbReference>
<evidence type="ECO:0000256" key="2">
    <source>
        <dbReference type="ARBA" id="ARBA00022840"/>
    </source>
</evidence>
<protein>
    <submittedName>
        <fullName evidence="3">Cell division protein ZapE</fullName>
    </submittedName>
</protein>
<dbReference type="GO" id="GO:0005737">
    <property type="term" value="C:cytoplasm"/>
    <property type="evidence" value="ECO:0007669"/>
    <property type="project" value="TreeGrafter"/>
</dbReference>
<dbReference type="GO" id="GO:0051301">
    <property type="term" value="P:cell division"/>
    <property type="evidence" value="ECO:0007669"/>
    <property type="project" value="UniProtKB-KW"/>
</dbReference>
<dbReference type="SUPFAM" id="SSF52540">
    <property type="entry name" value="P-loop containing nucleoside triphosphate hydrolases"/>
    <property type="match status" value="1"/>
</dbReference>
<keyword evidence="2" id="KW-0067">ATP-binding</keyword>
<name>A0A858PXN9_9RICK</name>
<dbReference type="Pfam" id="PF03969">
    <property type="entry name" value="AFG1_ATPase"/>
    <property type="match status" value="1"/>
</dbReference>
<reference evidence="3 4" key="1">
    <citation type="journal article" date="2020" name="Pathogens">
        <title>First Whole Genome Sequence of Anaplasma platys, an Obligate Intracellular Rickettsial Pathogen of Dogs.</title>
        <authorList>
            <person name="Llanes A."/>
            <person name="Rajeev S."/>
        </authorList>
    </citation>
    <scope>NUCLEOTIDE SEQUENCE [LARGE SCALE GENOMIC DNA]</scope>
    <source>
        <strain evidence="3 4">S3</strain>
    </source>
</reference>
<keyword evidence="1" id="KW-0547">Nucleotide-binding</keyword>
<keyword evidence="3" id="KW-0131">Cell cycle</keyword>
<organism evidence="3 4">
    <name type="scientific">Anaplasma platys</name>
    <dbReference type="NCBI Taxonomy" id="949"/>
    <lineage>
        <taxon>Bacteria</taxon>
        <taxon>Pseudomonadati</taxon>
        <taxon>Pseudomonadota</taxon>
        <taxon>Alphaproteobacteria</taxon>
        <taxon>Rickettsiales</taxon>
        <taxon>Anaplasmataceae</taxon>
        <taxon>Anaplasma</taxon>
    </lineage>
</organism>
<dbReference type="NCBIfam" id="NF040713">
    <property type="entry name" value="ZapE"/>
    <property type="match status" value="1"/>
</dbReference>
<evidence type="ECO:0000256" key="1">
    <source>
        <dbReference type="ARBA" id="ARBA00022741"/>
    </source>
</evidence>
<proteinExistence type="predicted"/>
<dbReference type="KEGG" id="aplt:ANPL_01130"/>
<dbReference type="GO" id="GO:0016887">
    <property type="term" value="F:ATP hydrolysis activity"/>
    <property type="evidence" value="ECO:0007669"/>
    <property type="project" value="InterPro"/>
</dbReference>
<dbReference type="PANTHER" id="PTHR12169:SF6">
    <property type="entry name" value="AFG1-LIKE ATPASE"/>
    <property type="match status" value="1"/>
</dbReference>
<dbReference type="Proteomes" id="UP000500930">
    <property type="component" value="Chromosome"/>
</dbReference>
<dbReference type="AlphaFoldDB" id="A0A858PXN9"/>
<sequence length="356" mass="41527">MDRQVKGALERYNEMVDRNAIMFDELQVNVLRSLEGYAHGLHKWWKFWQQHPALPKRGVYLYGDVGRGKSLVVNLFYECCGIEHKRRMHYNTLMKQVHDLLHLESLKQPNDADQMMSVMDRLVGDCSLLYLDEMQVRDVCEAVILHRVFRILFSRNMIILMTSNYHPNKLYEDGIQRELFLPAIDLIMEKMEVISLSGNRDYREVKGSEDRGRFYIGNGADEKLRKHFAYIVGSAKAKQAVVILGSRRVELGMEHEGIVYVCFDDLCGGKNPMWAADYKEIARSFHTIFIENIPVFGHYSQNEMHRFIVLIDELYESKSRLFCSLSTEINMLYDGMPTVDIKRAMSRLQEMSSAAW</sequence>
<dbReference type="InterPro" id="IPR027417">
    <property type="entry name" value="P-loop_NTPase"/>
</dbReference>
<evidence type="ECO:0000313" key="4">
    <source>
        <dbReference type="Proteomes" id="UP000500930"/>
    </source>
</evidence>
<evidence type="ECO:0000313" key="3">
    <source>
        <dbReference type="EMBL" id="QJC27337.1"/>
    </source>
</evidence>
<keyword evidence="4" id="KW-1185">Reference proteome</keyword>
<dbReference type="InterPro" id="IPR005654">
    <property type="entry name" value="ATPase_AFG1-like"/>
</dbReference>
<accession>A0A858PXN9</accession>
<dbReference type="RefSeq" id="WP_169192987.1">
    <property type="nucleotide sequence ID" value="NZ_CP046391.1"/>
</dbReference>
<dbReference type="PANTHER" id="PTHR12169">
    <property type="entry name" value="ATPASE N2B"/>
    <property type="match status" value="1"/>
</dbReference>